<accession>A0A3R9KPB9</accession>
<protein>
    <recommendedName>
        <fullName evidence="3">DUF4176 domain-containing protein</fullName>
    </recommendedName>
</protein>
<name>A0A3R9KPB9_STRCR</name>
<reference evidence="1 2" key="1">
    <citation type="submission" date="2018-11" db="EMBL/GenBank/DDBJ databases">
        <title>Species Designations Belie Phenotypic and Genotypic Heterogeneity in Oral Streptococci.</title>
        <authorList>
            <person name="Velsko I."/>
        </authorList>
    </citation>
    <scope>NUCLEOTIDE SEQUENCE [LARGE SCALE GENOMIC DNA]</scope>
    <source>
        <strain evidence="1 2">BCC41</strain>
    </source>
</reference>
<proteinExistence type="predicted"/>
<sequence>MNELQLYIFEQGLEEMSLCEAEHQHLRTIGMTLAGHPKVLRSCYIAFLKGESKCRYKPFIGAPLLFSFHYHQEEVEIERIETAYRVSFSVFIRFFALVDLAFSKIYPLGTIVELDKELLPTELVEQFASEEMDFYAVLSGRRLQLDSQSYIDYAGHVYPYGMRFDTLPLYISNLFIKRVISEGYSDAKDSQHCDKELREFYFKGSVYSTIYDVEVANED</sequence>
<comment type="caution">
    <text evidence="1">The sequence shown here is derived from an EMBL/GenBank/DDBJ whole genome shotgun (WGS) entry which is preliminary data.</text>
</comment>
<dbReference type="AlphaFoldDB" id="A0A3R9KPB9"/>
<dbReference type="EMBL" id="RJPT01000001">
    <property type="protein sequence ID" value="RSJ84023.1"/>
    <property type="molecule type" value="Genomic_DNA"/>
</dbReference>
<dbReference type="Proteomes" id="UP000272635">
    <property type="component" value="Unassembled WGS sequence"/>
</dbReference>
<organism evidence="1 2">
    <name type="scientific">Streptococcus cristatus</name>
    <dbReference type="NCBI Taxonomy" id="45634"/>
    <lineage>
        <taxon>Bacteria</taxon>
        <taxon>Bacillati</taxon>
        <taxon>Bacillota</taxon>
        <taxon>Bacilli</taxon>
        <taxon>Lactobacillales</taxon>
        <taxon>Streptococcaceae</taxon>
        <taxon>Streptococcus</taxon>
    </lineage>
</organism>
<evidence type="ECO:0000313" key="2">
    <source>
        <dbReference type="Proteomes" id="UP000272635"/>
    </source>
</evidence>
<evidence type="ECO:0008006" key="3">
    <source>
        <dbReference type="Google" id="ProtNLM"/>
    </source>
</evidence>
<dbReference type="RefSeq" id="WP_125446138.1">
    <property type="nucleotide sequence ID" value="NZ_JAHZQO010000002.1"/>
</dbReference>
<gene>
    <name evidence="1" type="ORF">D8791_02405</name>
</gene>
<dbReference type="InterPro" id="IPR025233">
    <property type="entry name" value="DUF4176"/>
</dbReference>
<evidence type="ECO:0000313" key="1">
    <source>
        <dbReference type="EMBL" id="RSJ84023.1"/>
    </source>
</evidence>
<dbReference type="Pfam" id="PF13780">
    <property type="entry name" value="DUF4176"/>
    <property type="match status" value="1"/>
</dbReference>